<evidence type="ECO:0000256" key="1">
    <source>
        <dbReference type="ARBA" id="ARBA00023186"/>
    </source>
</evidence>
<evidence type="ECO:0000313" key="4">
    <source>
        <dbReference type="EMBL" id="WFD47698.1"/>
    </source>
</evidence>
<feature type="domain" description="Tubulin-folding cofactor D ARM repeats" evidence="3">
    <location>
        <begin position="228"/>
        <end position="285"/>
    </location>
</feature>
<evidence type="ECO:0000259" key="3">
    <source>
        <dbReference type="Pfam" id="PF25767"/>
    </source>
</evidence>
<dbReference type="InterPro" id="IPR016024">
    <property type="entry name" value="ARM-type_fold"/>
</dbReference>
<dbReference type="InterPro" id="IPR011989">
    <property type="entry name" value="ARM-like"/>
</dbReference>
<dbReference type="PANTHER" id="PTHR12658">
    <property type="entry name" value="BETA-TUBULIN COFACTOR D"/>
    <property type="match status" value="1"/>
</dbReference>
<feature type="domain" description="Tubulin-folding cofactor D ARM repeats" evidence="3">
    <location>
        <begin position="317"/>
        <end position="434"/>
    </location>
</feature>
<dbReference type="Pfam" id="PF23579">
    <property type="entry name" value="ARM_TBCD"/>
    <property type="match status" value="1"/>
</dbReference>
<evidence type="ECO:0000259" key="2">
    <source>
        <dbReference type="Pfam" id="PF12612"/>
    </source>
</evidence>
<accession>A0ABY8EQD9</accession>
<name>A0ABY8EQD9_MALFU</name>
<keyword evidence="1" id="KW-0143">Chaperone</keyword>
<feature type="domain" description="Tubulin-folding cofactor D C-terminal" evidence="2">
    <location>
        <begin position="750"/>
        <end position="924"/>
    </location>
</feature>
<dbReference type="InterPro" id="IPR033162">
    <property type="entry name" value="TBCD"/>
</dbReference>
<evidence type="ECO:0008006" key="6">
    <source>
        <dbReference type="Google" id="ProtNLM"/>
    </source>
</evidence>
<dbReference type="Proteomes" id="UP000818624">
    <property type="component" value="Chromosome 2"/>
</dbReference>
<dbReference type="Gene3D" id="1.25.10.10">
    <property type="entry name" value="Leucine-rich Repeat Variant"/>
    <property type="match status" value="2"/>
</dbReference>
<proteinExistence type="predicted"/>
<gene>
    <name evidence="4" type="ORF">GLX27_002354</name>
</gene>
<dbReference type="Pfam" id="PF12612">
    <property type="entry name" value="TFCD_C"/>
    <property type="match status" value="1"/>
</dbReference>
<organism evidence="4 5">
    <name type="scientific">Malassezia furfur</name>
    <name type="common">Pityriasis versicolor infection agent</name>
    <name type="synonym">Pityrosporum furfur</name>
    <dbReference type="NCBI Taxonomy" id="55194"/>
    <lineage>
        <taxon>Eukaryota</taxon>
        <taxon>Fungi</taxon>
        <taxon>Dikarya</taxon>
        <taxon>Basidiomycota</taxon>
        <taxon>Ustilaginomycotina</taxon>
        <taxon>Malasseziomycetes</taxon>
        <taxon>Malasseziales</taxon>
        <taxon>Malasseziaceae</taxon>
        <taxon>Malassezia</taxon>
    </lineage>
</organism>
<dbReference type="InterPro" id="IPR058033">
    <property type="entry name" value="ARM_TBCD_2nd"/>
</dbReference>
<dbReference type="SUPFAM" id="SSF48371">
    <property type="entry name" value="ARM repeat"/>
    <property type="match status" value="1"/>
</dbReference>
<protein>
    <recommendedName>
        <fullName evidence="6">Tubulin-specific chaperone D</fullName>
    </recommendedName>
</protein>
<keyword evidence="5" id="KW-1185">Reference proteome</keyword>
<dbReference type="Pfam" id="PF25767">
    <property type="entry name" value="ARM_TBCD_2nd"/>
    <property type="match status" value="2"/>
</dbReference>
<evidence type="ECO:0000313" key="5">
    <source>
        <dbReference type="Proteomes" id="UP000818624"/>
    </source>
</evidence>
<dbReference type="InterPro" id="IPR022577">
    <property type="entry name" value="TBCD_C"/>
</dbReference>
<reference evidence="4 5" key="1">
    <citation type="journal article" date="2020" name="Elife">
        <title>Loss of centromere function drives karyotype evolution in closely related Malassezia species.</title>
        <authorList>
            <person name="Sankaranarayanan S.R."/>
            <person name="Ianiri G."/>
            <person name="Coelho M.A."/>
            <person name="Reza M.H."/>
            <person name="Thimmappa B.C."/>
            <person name="Ganguly P."/>
            <person name="Vadnala R.N."/>
            <person name="Sun S."/>
            <person name="Siddharthan R."/>
            <person name="Tellgren-Roth C."/>
            <person name="Dawson T.L."/>
            <person name="Heitman J."/>
            <person name="Sanyal K."/>
        </authorList>
    </citation>
    <scope>NUCLEOTIDE SEQUENCE [LARGE SCALE GENOMIC DNA]</scope>
    <source>
        <strain evidence="4">CBS14141</strain>
    </source>
</reference>
<dbReference type="EMBL" id="CP046235">
    <property type="protein sequence ID" value="WFD47698.1"/>
    <property type="molecule type" value="Genomic_DNA"/>
</dbReference>
<dbReference type="PANTHER" id="PTHR12658:SF0">
    <property type="entry name" value="TUBULIN-SPECIFIC CHAPERONE D"/>
    <property type="match status" value="1"/>
</dbReference>
<sequence>MLQNEVKHHASSWAAPDVERLGHYCRLLYVYTKVRGYKVVSRFLPHEIGDMLPLLSLLEQLQRDVQAGRPVPWEVSYILLLWLSLVALIPFSLGEGATRDAPFDRMEEIARYFITRPGKERDAASVLLGKLYCRRDVSKERMTSLFTWAQERMRATHSSFEATGILQTFCAIAKVIDSSFACRHMSELQSLLMLYDPWSQKSMSVDRFRTKLAGRLALQLLAVDPECEWLEDFVNTLLFALGHADSRVRFSAAKSLARIAARVSEEMRTQLIEALLEQLAENTQMDSALLDEMANATVQTFSPSLVRALDAYDMYAVSDSTWHGVFLALAECMRRTLVPTSLLCRVMYWVHRGLLFDIPRGAGAAGSNVRDACCYVLWALARIRQVDLLAPFTQSVAQRLLVVATLDRETSIRRAASAAFQEWVGRTTFVPHGIKVLRETDFAAVGVLRHAYTVCAPRVTEYDVYRAPLLAHLQHVCLSHWDAHIRQLAATALEKILAHETSSVSGVIEFQLRAAESMDTNKVHGALLALAALSPTLISATQGSQVLNAALALPPRLFLTPGGASILEAACRVVAAVAPLARGASLTLLQTAAARPEGVIHEAVAAAIDALGDDDVVEAFVTRLLNTWTTCTPEEQRSGALALGNRSTRWAERRRLLLCDAVQSIHSEDVETRRNAAAALPAVVSGSAEETHRVINALLGGLQDHTTDQRGDVGSWVRAQCLESLLRAVQQANSQLIDLPTVCTAISASVVERIDSVRSTACVVLRDLACHHSVPARDAVQHALDAPEATFRDARTAFARVVPLLSEDAYRVAMLPTLTRTIASRSESAVRFFLFFFCVLTQLRDAGQALVDWLSDADCAMVDAVYADLLVLAQRHVRDNRVIVPLLQTVQHLLEWDILPGNGAILDRLVRVATAYVATLKSVPRLTVSIHITVQALRIPRVRARALASLGAFLTHRYPAIRMNASEQLLFLLQSESTSDELLEERLLSTPWASDDSDHLAEASATVVKALTKMLEHQLGEGIGEMIWYPVPRRYSLKNARSVDSASLYCSLTCFMV</sequence>